<dbReference type="Proteomes" id="UP000283128">
    <property type="component" value="Unassembled WGS sequence"/>
</dbReference>
<evidence type="ECO:0000256" key="4">
    <source>
        <dbReference type="ARBA" id="ARBA00023002"/>
    </source>
</evidence>
<dbReference type="PANTHER" id="PTHR46696">
    <property type="entry name" value="P450, PUTATIVE (EUROFUNG)-RELATED"/>
    <property type="match status" value="1"/>
</dbReference>
<dbReference type="AlphaFoldDB" id="A0A437Q1P5"/>
<organism evidence="7 8">
    <name type="scientific">Streptomyces antnestii</name>
    <dbReference type="NCBI Taxonomy" id="2494256"/>
    <lineage>
        <taxon>Bacteria</taxon>
        <taxon>Bacillati</taxon>
        <taxon>Actinomycetota</taxon>
        <taxon>Actinomycetes</taxon>
        <taxon>Kitasatosporales</taxon>
        <taxon>Streptomycetaceae</taxon>
        <taxon>Streptomyces</taxon>
    </lineage>
</organism>
<dbReference type="InterPro" id="IPR002397">
    <property type="entry name" value="Cyt_P450_B"/>
</dbReference>
<dbReference type="PANTHER" id="PTHR46696:SF1">
    <property type="entry name" value="CYTOCHROME P450 YJIB-RELATED"/>
    <property type="match status" value="1"/>
</dbReference>
<protein>
    <submittedName>
        <fullName evidence="7">Cytochrome P450</fullName>
    </submittedName>
</protein>
<dbReference type="GO" id="GO:0005506">
    <property type="term" value="F:iron ion binding"/>
    <property type="evidence" value="ECO:0007669"/>
    <property type="project" value="InterPro"/>
</dbReference>
<evidence type="ECO:0000256" key="2">
    <source>
        <dbReference type="ARBA" id="ARBA00022617"/>
    </source>
</evidence>
<dbReference type="RefSeq" id="WP_127825969.1">
    <property type="nucleotide sequence ID" value="NZ_RZYA01000001.1"/>
</dbReference>
<accession>A0A437Q1P5</accession>
<evidence type="ECO:0000256" key="5">
    <source>
        <dbReference type="ARBA" id="ARBA00023004"/>
    </source>
</evidence>
<proteinExistence type="inferred from homology"/>
<dbReference type="EMBL" id="RZYA01000001">
    <property type="protein sequence ID" value="RVU28380.1"/>
    <property type="molecule type" value="Genomic_DNA"/>
</dbReference>
<evidence type="ECO:0000313" key="8">
    <source>
        <dbReference type="Proteomes" id="UP000283128"/>
    </source>
</evidence>
<name>A0A437Q1P5_9ACTN</name>
<dbReference type="SUPFAM" id="SSF48264">
    <property type="entry name" value="Cytochrome P450"/>
    <property type="match status" value="1"/>
</dbReference>
<keyword evidence="3" id="KW-0479">Metal-binding</keyword>
<dbReference type="OrthoDB" id="142769at2"/>
<dbReference type="InterPro" id="IPR001128">
    <property type="entry name" value="Cyt_P450"/>
</dbReference>
<keyword evidence="6" id="KW-0503">Monooxygenase</keyword>
<dbReference type="CDD" id="cd20625">
    <property type="entry name" value="CYP164-like"/>
    <property type="match status" value="1"/>
</dbReference>
<keyword evidence="2" id="KW-0349">Heme</keyword>
<dbReference type="Gene3D" id="1.10.630.10">
    <property type="entry name" value="Cytochrome P450"/>
    <property type="match status" value="1"/>
</dbReference>
<evidence type="ECO:0000256" key="6">
    <source>
        <dbReference type="ARBA" id="ARBA00023033"/>
    </source>
</evidence>
<dbReference type="InterPro" id="IPR036396">
    <property type="entry name" value="Cyt_P450_sf"/>
</dbReference>
<dbReference type="FunFam" id="1.10.630.10:FF:000018">
    <property type="entry name" value="Cytochrome P450 monooxygenase"/>
    <property type="match status" value="1"/>
</dbReference>
<evidence type="ECO:0000313" key="7">
    <source>
        <dbReference type="EMBL" id="RVU28380.1"/>
    </source>
</evidence>
<dbReference type="Pfam" id="PF00067">
    <property type="entry name" value="p450"/>
    <property type="match status" value="1"/>
</dbReference>
<keyword evidence="4" id="KW-0560">Oxidoreductase</keyword>
<comment type="caution">
    <text evidence="7">The sequence shown here is derived from an EMBL/GenBank/DDBJ whole genome shotgun (WGS) entry which is preliminary data.</text>
</comment>
<evidence type="ECO:0000256" key="1">
    <source>
        <dbReference type="ARBA" id="ARBA00010617"/>
    </source>
</evidence>
<gene>
    <name evidence="7" type="ORF">EOT10_00350</name>
</gene>
<evidence type="ECO:0000256" key="3">
    <source>
        <dbReference type="ARBA" id="ARBA00022723"/>
    </source>
</evidence>
<dbReference type="GO" id="GO:0020037">
    <property type="term" value="F:heme binding"/>
    <property type="evidence" value="ECO:0007669"/>
    <property type="project" value="InterPro"/>
</dbReference>
<keyword evidence="8" id="KW-1185">Reference proteome</keyword>
<sequence>MNGLETRFPKYELISSDKSTDPIPELRELREKTPIAWVPVIDAALLTRHADIVRVLKDHRMAPANLTQGIRLLSPEQQEELEPLSTAVGKWMGHTVPADHQRFIGLLKRFFTPAMIDRMRPRVRQLSHELLNAVEPAGRMDIVSDIAYPLPACVIGEMLGVPMDNRAQLLAWSADIGAIAEIVSYDRLMQCQRSLLAMQDFVLEVVEERRADPKDDLISAFVAAEREGLLSEAEILSNCVMLLFSGHETTGGLITSGLVQLFDHPDQLELLKSDPDLMPGAVEEMLRLAGPASVITRTNTEPVEVAGHHFEAGQQFLLALMAANRDPEVFEDPDRFDATRRPNDHLAFATGMFYCLGAALARMEADEFFRILLDRFPDLSPGYETPDWQPVLLISRRLKTLPVNLRGADGSGAGDE</sequence>
<dbReference type="GO" id="GO:0016705">
    <property type="term" value="F:oxidoreductase activity, acting on paired donors, with incorporation or reduction of molecular oxygen"/>
    <property type="evidence" value="ECO:0007669"/>
    <property type="project" value="InterPro"/>
</dbReference>
<comment type="similarity">
    <text evidence="1">Belongs to the cytochrome P450 family.</text>
</comment>
<dbReference type="PRINTS" id="PR00359">
    <property type="entry name" value="BP450"/>
</dbReference>
<dbReference type="GO" id="GO:0004497">
    <property type="term" value="F:monooxygenase activity"/>
    <property type="evidence" value="ECO:0007669"/>
    <property type="project" value="UniProtKB-KW"/>
</dbReference>
<reference evidence="7 8" key="1">
    <citation type="submission" date="2019-01" db="EMBL/GenBank/DDBJ databases">
        <title>Genome sequences of Streptomyces and Rhizobium isolates collected from root and soil.</title>
        <authorList>
            <person name="Chhettri S."/>
            <person name="Sevigny J.L."/>
            <person name="Sen A."/>
            <person name="Ennis N."/>
            <person name="Tisa L."/>
        </authorList>
    </citation>
    <scope>NUCLEOTIDE SEQUENCE [LARGE SCALE GENOMIC DNA]</scope>
    <source>
        <strain evidence="7 8">San01</strain>
    </source>
</reference>
<keyword evidence="5" id="KW-0408">Iron</keyword>